<dbReference type="InterPro" id="IPR019375">
    <property type="entry name" value="Ribosomal_bS1m"/>
</dbReference>
<keyword evidence="2" id="KW-0687">Ribonucleoprotein</keyword>
<dbReference type="RefSeq" id="XP_015587231.1">
    <property type="nucleotide sequence ID" value="XM_015731745.2"/>
</dbReference>
<name>A0AAJ7FE36_CEPCN</name>
<keyword evidence="2" id="KW-0689">Ribosomal protein</keyword>
<dbReference type="CTD" id="28957"/>
<dbReference type="Proteomes" id="UP000694920">
    <property type="component" value="Unplaced"/>
</dbReference>
<organism evidence="1 2">
    <name type="scientific">Cephus cinctus</name>
    <name type="common">Wheat stem sawfly</name>
    <dbReference type="NCBI Taxonomy" id="211228"/>
    <lineage>
        <taxon>Eukaryota</taxon>
        <taxon>Metazoa</taxon>
        <taxon>Ecdysozoa</taxon>
        <taxon>Arthropoda</taxon>
        <taxon>Hexapoda</taxon>
        <taxon>Insecta</taxon>
        <taxon>Pterygota</taxon>
        <taxon>Neoptera</taxon>
        <taxon>Endopterygota</taxon>
        <taxon>Hymenoptera</taxon>
        <taxon>Cephoidea</taxon>
        <taxon>Cephidae</taxon>
        <taxon>Cephus</taxon>
    </lineage>
</organism>
<dbReference type="Pfam" id="PF10246">
    <property type="entry name" value="MRP-S35"/>
    <property type="match status" value="1"/>
</dbReference>
<dbReference type="AlphaFoldDB" id="A0AAJ7FE36"/>
<dbReference type="GO" id="GO:0005763">
    <property type="term" value="C:mitochondrial small ribosomal subunit"/>
    <property type="evidence" value="ECO:0007669"/>
    <property type="project" value="TreeGrafter"/>
</dbReference>
<accession>A0AAJ7FE36</accession>
<sequence>MQRFSRIFNQLHCSNNIFRQNAVLFRYYSTEETLQSRESSQQISQATKEEKTLKPKLSGFAEAFEKHKNIGSKDVDYTKTEEKQTFAALLRHSKFVDLGNPVDKVVTGKIYHIVGDDLYIDFGWKFHCVCSRPPRNSDDYVRGAIVRLRIKDLELSSKFLGAKRDLTLLEADCVLIGLVSSPKKHVRAM</sequence>
<protein>
    <submittedName>
        <fullName evidence="2">28S ribosomal protein S28, mitochondrial</fullName>
    </submittedName>
</protein>
<reference evidence="2" key="1">
    <citation type="submission" date="2025-08" db="UniProtKB">
        <authorList>
            <consortium name="RefSeq"/>
        </authorList>
    </citation>
    <scope>IDENTIFICATION</scope>
</reference>
<gene>
    <name evidence="2" type="primary">LOC107263974</name>
</gene>
<evidence type="ECO:0000313" key="2">
    <source>
        <dbReference type="RefSeq" id="XP_015587231.1"/>
    </source>
</evidence>
<dbReference type="KEGG" id="ccin:107263974"/>
<proteinExistence type="predicted"/>
<dbReference type="PANTHER" id="PTHR13447:SF2">
    <property type="entry name" value="SMALL RIBOSOMAL SUBUNIT PROTEIN BS1M"/>
    <property type="match status" value="1"/>
</dbReference>
<dbReference type="PANTHER" id="PTHR13447">
    <property type="entry name" value="MITOCHONDRIAL 28S RIBOSOMAL PROTEIN S28"/>
    <property type="match status" value="1"/>
</dbReference>
<dbReference type="GeneID" id="107263974"/>
<evidence type="ECO:0000313" key="1">
    <source>
        <dbReference type="Proteomes" id="UP000694920"/>
    </source>
</evidence>
<keyword evidence="1" id="KW-1185">Reference proteome</keyword>